<reference evidence="2 3" key="1">
    <citation type="journal article" date="2008" name="Proc. Natl. Acad. Sci. U.S.A.">
        <title>The genome of Cyanothece 51142, a unicellular diazotrophic cyanobacterium important in the marine nitrogen cycle.</title>
        <authorList>
            <person name="Welsh E.A."/>
            <person name="Liberton M."/>
            <person name="Stoeckel J."/>
            <person name="Loh T."/>
            <person name="Elvitigala T."/>
            <person name="Wang C."/>
            <person name="Wollam A."/>
            <person name="Fulton R.S."/>
            <person name="Clifton S.W."/>
            <person name="Jacobs J.M."/>
            <person name="Aurora R."/>
            <person name="Ghosh B.K."/>
            <person name="Sherman L.A."/>
            <person name="Smith R.D."/>
            <person name="Wilson R.K."/>
            <person name="Pakrasi H.B."/>
        </authorList>
    </citation>
    <scope>NUCLEOTIDE SEQUENCE [LARGE SCALE GENOMIC DNA]</scope>
    <source>
        <strain evidence="3">ATCC 51142 / BH68</strain>
    </source>
</reference>
<gene>
    <name evidence="2" type="ordered locus">cce_3537</name>
</gene>
<keyword evidence="3" id="KW-1185">Reference proteome</keyword>
<sequence length="327" mass="35952">MCHKGITLGELLTGTLIASVIINLGFMGFSWCRQMYLQDQQSNDVNQTLRNVFEVVGSDIRQAGEGFAEDPNFPSLVISENSGNSEIGIRRSLLTGSLPVCRQVVSGTSDAVVVVDATGSVAGCDVIDEDNNGWPDNLDSWRDYRISNGATIRAFIYDGTGNGEFFEYTGEGTFATDGSSVTPSPDVVASASITTDSHTWENTYEANGSSRIYLIEERRYRLRNNNLELIIDDEESQTSSIVGNLESFKVIAHIQQDLSADSSQRYTCTVIPPEDSTSCDANLPNPYVWSQIRFIEIKPKVSISDTSSSSVETEQSQKVFPRNILNY</sequence>
<evidence type="ECO:0000313" key="3">
    <source>
        <dbReference type="Proteomes" id="UP000001203"/>
    </source>
</evidence>
<keyword evidence="1" id="KW-1133">Transmembrane helix</keyword>
<dbReference type="HOGENOM" id="CLU_071497_0_0_3"/>
<proteinExistence type="predicted"/>
<accession>B1WZY6</accession>
<dbReference type="KEGG" id="cyt:cce_3537"/>
<dbReference type="AlphaFoldDB" id="B1WZY6"/>
<dbReference type="eggNOG" id="COG4966">
    <property type="taxonomic scope" value="Bacteria"/>
</dbReference>
<name>B1WZY6_CROS5</name>
<keyword evidence="1" id="KW-0472">Membrane</keyword>
<evidence type="ECO:0000313" key="2">
    <source>
        <dbReference type="EMBL" id="ACB52885.1"/>
    </source>
</evidence>
<protein>
    <submittedName>
        <fullName evidence="2">Uncharacterized protein</fullName>
    </submittedName>
</protein>
<organism evidence="2 3">
    <name type="scientific">Crocosphaera subtropica (strain ATCC 51142 / BH68)</name>
    <name type="common">Cyanothece sp. (strain ATCC 51142)</name>
    <dbReference type="NCBI Taxonomy" id="43989"/>
    <lineage>
        <taxon>Bacteria</taxon>
        <taxon>Bacillati</taxon>
        <taxon>Cyanobacteriota</taxon>
        <taxon>Cyanophyceae</taxon>
        <taxon>Oscillatoriophycideae</taxon>
        <taxon>Chroococcales</taxon>
        <taxon>Aphanothecaceae</taxon>
        <taxon>Crocosphaera</taxon>
        <taxon>Crocosphaera subtropica</taxon>
    </lineage>
</organism>
<feature type="transmembrane region" description="Helical" evidence="1">
    <location>
        <begin position="12"/>
        <end position="31"/>
    </location>
</feature>
<dbReference type="STRING" id="43989.cce_3537"/>
<dbReference type="Proteomes" id="UP000001203">
    <property type="component" value="Chromosome circular"/>
</dbReference>
<dbReference type="EMBL" id="CP000806">
    <property type="protein sequence ID" value="ACB52885.1"/>
    <property type="molecule type" value="Genomic_DNA"/>
</dbReference>
<keyword evidence="1" id="KW-0812">Transmembrane</keyword>
<evidence type="ECO:0000256" key="1">
    <source>
        <dbReference type="SAM" id="Phobius"/>
    </source>
</evidence>